<sequence length="77" mass="8292">RGSVDVCCICVWIPPAQAPPHGDASAMKGFRRPSRPARAWRPGGGRTGRREWRAARGAGRGCRRGTAASTGIPLRPW</sequence>
<evidence type="ECO:0000313" key="3">
    <source>
        <dbReference type="Proteomes" id="UP000092093"/>
    </source>
</evidence>
<comment type="caution">
    <text evidence="2">The sequence shown here is derived from an EMBL/GenBank/DDBJ whole genome shotgun (WGS) entry which is preliminary data.</text>
</comment>
<organism evidence="2 3">
    <name type="scientific">Aphanizomenon flos-aquae WA102</name>
    <dbReference type="NCBI Taxonomy" id="1710896"/>
    <lineage>
        <taxon>Bacteria</taxon>
        <taxon>Bacillati</taxon>
        <taxon>Cyanobacteriota</taxon>
        <taxon>Cyanophyceae</taxon>
        <taxon>Nostocales</taxon>
        <taxon>Aphanizomenonaceae</taxon>
        <taxon>Aphanizomenon</taxon>
    </lineage>
</organism>
<accession>A0A1B7WGE7</accession>
<proteinExistence type="predicted"/>
<protein>
    <submittedName>
        <fullName evidence="2">Uncharacterized protein</fullName>
    </submittedName>
</protein>
<dbReference type="EMBL" id="LJOW01000329">
    <property type="protein sequence ID" value="OBQ36186.1"/>
    <property type="molecule type" value="Genomic_DNA"/>
</dbReference>
<reference evidence="2 3" key="1">
    <citation type="submission" date="2015-09" db="EMBL/GenBank/DDBJ databases">
        <title>Aphanizomenon flos-aquae WA102.</title>
        <authorList>
            <person name="Driscoll C."/>
        </authorList>
    </citation>
    <scope>NUCLEOTIDE SEQUENCE [LARGE SCALE GENOMIC DNA]</scope>
    <source>
        <strain evidence="2">WA102</strain>
    </source>
</reference>
<evidence type="ECO:0000256" key="1">
    <source>
        <dbReference type="SAM" id="MobiDB-lite"/>
    </source>
</evidence>
<feature type="non-terminal residue" evidence="2">
    <location>
        <position position="1"/>
    </location>
</feature>
<evidence type="ECO:0000313" key="2">
    <source>
        <dbReference type="EMBL" id="OBQ36186.1"/>
    </source>
</evidence>
<dbReference type="AlphaFoldDB" id="A0A1B7WGE7"/>
<dbReference type="Proteomes" id="UP000092093">
    <property type="component" value="Unassembled WGS sequence"/>
</dbReference>
<feature type="region of interest" description="Disordered" evidence="1">
    <location>
        <begin position="19"/>
        <end position="77"/>
    </location>
</feature>
<name>A0A1B7WGE7_APHFL</name>
<gene>
    <name evidence="2" type="ORF">AN484_25845</name>
</gene>